<name>A0AAN8DS40_CHAGU</name>
<accession>A0AAN8DS40</accession>
<proteinExistence type="predicted"/>
<evidence type="ECO:0000313" key="2">
    <source>
        <dbReference type="Proteomes" id="UP001331515"/>
    </source>
</evidence>
<dbReference type="Proteomes" id="UP001331515">
    <property type="component" value="Unassembled WGS sequence"/>
</dbReference>
<dbReference type="AlphaFoldDB" id="A0AAN8DS40"/>
<comment type="caution">
    <text evidence="1">The sequence shown here is derived from an EMBL/GenBank/DDBJ whole genome shotgun (WGS) entry which is preliminary data.</text>
</comment>
<sequence>MCSQCVPRVTTEGWLRFSGESVVLIGLGSQPESLMREAERLAARWLESWAQCTAWMQPLGITSSLWAVRATCTCVGVWLGHYSIGV</sequence>
<organism evidence="1 2">
    <name type="scientific">Champsocephalus gunnari</name>
    <name type="common">Mackerel icefish</name>
    <dbReference type="NCBI Taxonomy" id="52237"/>
    <lineage>
        <taxon>Eukaryota</taxon>
        <taxon>Metazoa</taxon>
        <taxon>Chordata</taxon>
        <taxon>Craniata</taxon>
        <taxon>Vertebrata</taxon>
        <taxon>Euteleostomi</taxon>
        <taxon>Actinopterygii</taxon>
        <taxon>Neopterygii</taxon>
        <taxon>Teleostei</taxon>
        <taxon>Neoteleostei</taxon>
        <taxon>Acanthomorphata</taxon>
        <taxon>Eupercaria</taxon>
        <taxon>Perciformes</taxon>
        <taxon>Notothenioidei</taxon>
        <taxon>Channichthyidae</taxon>
        <taxon>Champsocephalus</taxon>
    </lineage>
</organism>
<dbReference type="EMBL" id="JAURVH010001518">
    <property type="protein sequence ID" value="KAK5928286.1"/>
    <property type="molecule type" value="Genomic_DNA"/>
</dbReference>
<reference evidence="1 2" key="1">
    <citation type="journal article" date="2023" name="Mol. Biol. Evol.">
        <title>Genomics of Secondarily Temperate Adaptation in the Only Non-Antarctic Icefish.</title>
        <authorList>
            <person name="Rivera-Colon A.G."/>
            <person name="Rayamajhi N."/>
            <person name="Minhas B.F."/>
            <person name="Madrigal G."/>
            <person name="Bilyk K.T."/>
            <person name="Yoon V."/>
            <person name="Hune M."/>
            <person name="Gregory S."/>
            <person name="Cheng C.H.C."/>
            <person name="Catchen J.M."/>
        </authorList>
    </citation>
    <scope>NUCLEOTIDE SEQUENCE [LARGE SCALE GENOMIC DNA]</scope>
    <source>
        <tissue evidence="1">White muscle</tissue>
    </source>
</reference>
<protein>
    <submittedName>
        <fullName evidence="1">Uncharacterized protein</fullName>
    </submittedName>
</protein>
<keyword evidence="2" id="KW-1185">Reference proteome</keyword>
<evidence type="ECO:0000313" key="1">
    <source>
        <dbReference type="EMBL" id="KAK5928286.1"/>
    </source>
</evidence>
<gene>
    <name evidence="1" type="ORF">CgunFtcFv8_013361</name>
</gene>